<gene>
    <name evidence="3" type="ORF">SAMN05444354_101601</name>
</gene>
<dbReference type="SUPFAM" id="SSF48452">
    <property type="entry name" value="TPR-like"/>
    <property type="match status" value="1"/>
</dbReference>
<organism evidence="3 4">
    <name type="scientific">Stigmatella aurantiaca</name>
    <dbReference type="NCBI Taxonomy" id="41"/>
    <lineage>
        <taxon>Bacteria</taxon>
        <taxon>Pseudomonadati</taxon>
        <taxon>Myxococcota</taxon>
        <taxon>Myxococcia</taxon>
        <taxon>Myxococcales</taxon>
        <taxon>Cystobacterineae</taxon>
        <taxon>Archangiaceae</taxon>
        <taxon>Stigmatella</taxon>
    </lineage>
</organism>
<feature type="region of interest" description="Disordered" evidence="1">
    <location>
        <begin position="126"/>
        <end position="176"/>
    </location>
</feature>
<dbReference type="Gene3D" id="1.25.40.10">
    <property type="entry name" value="Tetratricopeptide repeat domain"/>
    <property type="match status" value="1"/>
</dbReference>
<evidence type="ECO:0000313" key="4">
    <source>
        <dbReference type="Proteomes" id="UP000182719"/>
    </source>
</evidence>
<dbReference type="EMBL" id="FOAP01000001">
    <property type="protein sequence ID" value="SEK44680.1"/>
    <property type="molecule type" value="Genomic_DNA"/>
</dbReference>
<dbReference type="Proteomes" id="UP000182719">
    <property type="component" value="Unassembled WGS sequence"/>
</dbReference>
<reference evidence="4" key="1">
    <citation type="submission" date="2016-10" db="EMBL/GenBank/DDBJ databases">
        <authorList>
            <person name="Varghese N."/>
            <person name="Submissions S."/>
        </authorList>
    </citation>
    <scope>NUCLEOTIDE SEQUENCE [LARGE SCALE GENOMIC DNA]</scope>
    <source>
        <strain evidence="4">DSM 17044</strain>
    </source>
</reference>
<keyword evidence="2" id="KW-0732">Signal</keyword>
<dbReference type="AlphaFoldDB" id="A0A1H7H6Q0"/>
<name>A0A1H7H6Q0_STIAU</name>
<feature type="signal peptide" evidence="2">
    <location>
        <begin position="1"/>
        <end position="30"/>
    </location>
</feature>
<evidence type="ECO:0000256" key="1">
    <source>
        <dbReference type="SAM" id="MobiDB-lite"/>
    </source>
</evidence>
<protein>
    <submittedName>
        <fullName evidence="3">Uncharacterized protein</fullName>
    </submittedName>
</protein>
<feature type="chain" id="PRO_5010377849" evidence="2">
    <location>
        <begin position="31"/>
        <end position="250"/>
    </location>
</feature>
<keyword evidence="4" id="KW-1185">Reference proteome</keyword>
<dbReference type="RefSeq" id="WP_143101279.1">
    <property type="nucleotide sequence ID" value="NZ_FOAP01000001.1"/>
</dbReference>
<evidence type="ECO:0000313" key="3">
    <source>
        <dbReference type="EMBL" id="SEK44680.1"/>
    </source>
</evidence>
<evidence type="ECO:0000256" key="2">
    <source>
        <dbReference type="SAM" id="SignalP"/>
    </source>
</evidence>
<dbReference type="OrthoDB" id="5382855at2"/>
<accession>A0A1H7H6Q0</accession>
<sequence>MNGPLPAWMCRFFALCVMILGATAPQVAQAQDDFQRSLLAAEQLYTSGEKERALAQLQRVRELARGLAQDVAVALREGIVLADLGQWAKAQTAFREGLLLDPEARLPLRVSPKLERDFEEVRTQVRKELGSGERASLPRVKTQESPPAPLVQTDRPEQPQLKAPEGQAAPAYAPSAAAVTPARPSVVPPMVLKGAEVLAVGLSEFVFQSQTCPAGSAAVDKSASKSGSVDCQIERAMEPGGSMTPRAAGK</sequence>
<proteinExistence type="predicted"/>
<dbReference type="InterPro" id="IPR011990">
    <property type="entry name" value="TPR-like_helical_dom_sf"/>
</dbReference>